<evidence type="ECO:0000256" key="1">
    <source>
        <dbReference type="PROSITE-ProRule" id="PRU00339"/>
    </source>
</evidence>
<dbReference type="Pfam" id="PF12094">
    <property type="entry name" value="DUF3570"/>
    <property type="match status" value="1"/>
</dbReference>
<evidence type="ECO:0000313" key="3">
    <source>
        <dbReference type="EMBL" id="AKU94479.1"/>
    </source>
</evidence>
<reference evidence="3 4" key="1">
    <citation type="submission" date="2015-08" db="EMBL/GenBank/DDBJ databases">
        <authorList>
            <person name="Babu N.S."/>
            <person name="Beckwith C.J."/>
            <person name="Beseler K.G."/>
            <person name="Brison A."/>
            <person name="Carone J.V."/>
            <person name="Caskin T.P."/>
            <person name="Diamond M."/>
            <person name="Durham M.E."/>
            <person name="Foxe J.M."/>
            <person name="Go M."/>
            <person name="Henderson B.A."/>
            <person name="Jones I.B."/>
            <person name="McGettigan J.A."/>
            <person name="Micheletti S.J."/>
            <person name="Nasrallah M.E."/>
            <person name="Ortiz D."/>
            <person name="Piller C.R."/>
            <person name="Privatt S.R."/>
            <person name="Schneider S.L."/>
            <person name="Sharp S."/>
            <person name="Smith T.C."/>
            <person name="Stanton J.D."/>
            <person name="Ullery H.E."/>
            <person name="Wilson R.J."/>
            <person name="Serrano M.G."/>
            <person name="Buck G."/>
            <person name="Lee V."/>
            <person name="Wang Y."/>
            <person name="Carvalho R."/>
            <person name="Voegtly L."/>
            <person name="Shi R."/>
            <person name="Duckworth R."/>
            <person name="Johnson A."/>
            <person name="Loviza R."/>
            <person name="Walstead R."/>
            <person name="Shah Z."/>
            <person name="Kiflezghi M."/>
            <person name="Wade K."/>
            <person name="Ball S.L."/>
            <person name="Bradley K.W."/>
            <person name="Asai D.J."/>
            <person name="Bowman C.A."/>
            <person name="Russell D.A."/>
            <person name="Pope W.H."/>
            <person name="Jacobs-Sera D."/>
            <person name="Hendrix R.W."/>
            <person name="Hatfull G.F."/>
        </authorList>
    </citation>
    <scope>NUCLEOTIDE SEQUENCE [LARGE SCALE GENOMIC DNA]</scope>
    <source>
        <strain evidence="3 4">DSM 27648</strain>
    </source>
</reference>
<proteinExistence type="predicted"/>
<dbReference type="InterPro" id="IPR011990">
    <property type="entry name" value="TPR-like_helical_dom_sf"/>
</dbReference>
<sequence>MGAVLFFTTPLARAAADDAVRDAVHQVMSEDYPGSLGPAKKKLQDQLTICLKKGCSGPVKAEIYVSLGMVSSQLGQVDEAKQNFKSAFSSDPNAKLPSTGVTPSIKSQFEEVKPAAAPAPAPAPAPAAPAPAAIKPTAAPSGPAAAAPAAAGADESEEPPPGGVGAAIKLIQEALKADQDGHLDECIEKDKAALKIEEMPRTRLHLASCESRTGKLVDALKDAQKALEVGIQKKDAAVMRVARTRVKELLDRIPHVTFVPPPGVPDLKVRFDDRPVPNESLTKKFSVDPGKHTVVAEGTVNGFQSTFEEEYDVKEKELVTVHITLKPPANDFITPGQIKCMLQAKSQEEVQKCLPQNQKNLVIRLGGELSGYSDTNSVAVYTPALNASIVSPTAGWNVGGNFIVDAVSAASPDIVASASPPFREYRYGGGVTGGYKPGLYGAQASLSMSSAPDYVSYTGGLRLTGDFHDKLITPSIGYSYSQDHIGRGPNNWLHDFNDLKGLLHTHEFEAGVTFVLSPTSVLLVGGTLQIERGDQSQPYRYVAMFDPDNVAPFMPKGATVDLVNRSRLPIKPLEQLPTERNRYALGVRFNKRMNSATLRVEQRFYADTWAIKASSTDARYMVDLSRHLRVWPHLRLHAQTGANFYQLAYSAIVESGGGVIVPTYRTGDRELSPLLTGTAGGGMRIGIGQPEGEAKYGITFVGDVMATRYLKSLYVTTRTAVYGSVGFDVEF</sequence>
<evidence type="ECO:0000313" key="4">
    <source>
        <dbReference type="Proteomes" id="UP000064967"/>
    </source>
</evidence>
<accession>A0A0K1PMY9</accession>
<dbReference type="Proteomes" id="UP000064967">
    <property type="component" value="Chromosome"/>
</dbReference>
<organism evidence="3 4">
    <name type="scientific">Labilithrix luteola</name>
    <dbReference type="NCBI Taxonomy" id="1391654"/>
    <lineage>
        <taxon>Bacteria</taxon>
        <taxon>Pseudomonadati</taxon>
        <taxon>Myxococcota</taxon>
        <taxon>Polyangia</taxon>
        <taxon>Polyangiales</taxon>
        <taxon>Labilitrichaceae</taxon>
        <taxon>Labilithrix</taxon>
    </lineage>
</organism>
<dbReference type="STRING" id="1391654.AKJ09_01143"/>
<dbReference type="InterPro" id="IPR021953">
    <property type="entry name" value="DUF3570"/>
</dbReference>
<keyword evidence="1" id="KW-0802">TPR repeat</keyword>
<dbReference type="AlphaFoldDB" id="A0A0K1PMY9"/>
<dbReference type="SMART" id="SM00028">
    <property type="entry name" value="TPR"/>
    <property type="match status" value="2"/>
</dbReference>
<dbReference type="InterPro" id="IPR019734">
    <property type="entry name" value="TPR_rpt"/>
</dbReference>
<protein>
    <submittedName>
        <fullName evidence="3">Uncharacterized protein</fullName>
    </submittedName>
</protein>
<dbReference type="EMBL" id="CP012333">
    <property type="protein sequence ID" value="AKU94479.1"/>
    <property type="molecule type" value="Genomic_DNA"/>
</dbReference>
<dbReference type="PROSITE" id="PS50005">
    <property type="entry name" value="TPR"/>
    <property type="match status" value="1"/>
</dbReference>
<dbReference type="SUPFAM" id="SSF48452">
    <property type="entry name" value="TPR-like"/>
    <property type="match status" value="1"/>
</dbReference>
<dbReference type="OrthoDB" id="5478591at2"/>
<name>A0A0K1PMY9_9BACT</name>
<feature type="repeat" description="TPR" evidence="1">
    <location>
        <begin position="61"/>
        <end position="94"/>
    </location>
</feature>
<evidence type="ECO:0000256" key="2">
    <source>
        <dbReference type="SAM" id="MobiDB-lite"/>
    </source>
</evidence>
<dbReference type="KEGG" id="llu:AKJ09_01143"/>
<dbReference type="Gene3D" id="1.25.40.10">
    <property type="entry name" value="Tetratricopeptide repeat domain"/>
    <property type="match status" value="1"/>
</dbReference>
<gene>
    <name evidence="3" type="ORF">AKJ09_01143</name>
</gene>
<keyword evidence="4" id="KW-1185">Reference proteome</keyword>
<dbReference type="RefSeq" id="WP_146646071.1">
    <property type="nucleotide sequence ID" value="NZ_CP012333.1"/>
</dbReference>
<feature type="compositionally biased region" description="Low complexity" evidence="2">
    <location>
        <begin position="130"/>
        <end position="153"/>
    </location>
</feature>
<feature type="compositionally biased region" description="Pro residues" evidence="2">
    <location>
        <begin position="117"/>
        <end position="129"/>
    </location>
</feature>
<feature type="region of interest" description="Disordered" evidence="2">
    <location>
        <begin position="109"/>
        <end position="164"/>
    </location>
</feature>